<accession>A0ABD2XY32</accession>
<organism evidence="1 2">
    <name type="scientific">Cinchona calisaya</name>
    <dbReference type="NCBI Taxonomy" id="153742"/>
    <lineage>
        <taxon>Eukaryota</taxon>
        <taxon>Viridiplantae</taxon>
        <taxon>Streptophyta</taxon>
        <taxon>Embryophyta</taxon>
        <taxon>Tracheophyta</taxon>
        <taxon>Spermatophyta</taxon>
        <taxon>Magnoliopsida</taxon>
        <taxon>eudicotyledons</taxon>
        <taxon>Gunneridae</taxon>
        <taxon>Pentapetalae</taxon>
        <taxon>asterids</taxon>
        <taxon>lamiids</taxon>
        <taxon>Gentianales</taxon>
        <taxon>Rubiaceae</taxon>
        <taxon>Cinchonoideae</taxon>
        <taxon>Cinchoneae</taxon>
        <taxon>Cinchona</taxon>
    </lineage>
</organism>
<comment type="caution">
    <text evidence="1">The sequence shown here is derived from an EMBL/GenBank/DDBJ whole genome shotgun (WGS) entry which is preliminary data.</text>
</comment>
<sequence length="121" mass="12766">MGVVAIGWWGWRSGVEGAKDEGSEKEEAGGDGLGIWEYGAVSQGVRELGGNRRVGRSGKVKSGVEGWDGGLEVGKGGSKGKVPGMVVELGLKILGRWWGEGRDGKEVVGLREMVRKDVGTR</sequence>
<proteinExistence type="predicted"/>
<gene>
    <name evidence="1" type="ORF">ACH5RR_040901</name>
</gene>
<dbReference type="EMBL" id="JBJUIK010000017">
    <property type="protein sequence ID" value="KAL3498169.1"/>
    <property type="molecule type" value="Genomic_DNA"/>
</dbReference>
<evidence type="ECO:0000313" key="2">
    <source>
        <dbReference type="Proteomes" id="UP001630127"/>
    </source>
</evidence>
<keyword evidence="2" id="KW-1185">Reference proteome</keyword>
<dbReference type="AlphaFoldDB" id="A0ABD2XY32"/>
<evidence type="ECO:0000313" key="1">
    <source>
        <dbReference type="EMBL" id="KAL3498169.1"/>
    </source>
</evidence>
<protein>
    <submittedName>
        <fullName evidence="1">Uncharacterized protein</fullName>
    </submittedName>
</protein>
<name>A0ABD2XY32_9GENT</name>
<reference evidence="1 2" key="1">
    <citation type="submission" date="2024-11" db="EMBL/GenBank/DDBJ databases">
        <title>A near-complete genome assembly of Cinchona calisaya.</title>
        <authorList>
            <person name="Lian D.C."/>
            <person name="Zhao X.W."/>
            <person name="Wei L."/>
        </authorList>
    </citation>
    <scope>NUCLEOTIDE SEQUENCE [LARGE SCALE GENOMIC DNA]</scope>
    <source>
        <tissue evidence="1">Nenye</tissue>
    </source>
</reference>
<dbReference type="Proteomes" id="UP001630127">
    <property type="component" value="Unassembled WGS sequence"/>
</dbReference>